<comment type="similarity">
    <text evidence="2">Belongs to the multi antimicrobial extrusion (MATE) (TC 2.A.66.1) family.</text>
</comment>
<gene>
    <name evidence="8" type="primary">norM</name>
    <name evidence="8" type="ORF">GCM10011588_02410</name>
</gene>
<dbReference type="PANTHER" id="PTHR43298:SF2">
    <property type="entry name" value="FMN_FAD EXPORTER YEEO-RELATED"/>
    <property type="match status" value="1"/>
</dbReference>
<reference evidence="8" key="2">
    <citation type="submission" date="2020-09" db="EMBL/GenBank/DDBJ databases">
        <authorList>
            <person name="Sun Q."/>
            <person name="Zhou Y."/>
        </authorList>
    </citation>
    <scope>NUCLEOTIDE SEQUENCE</scope>
    <source>
        <strain evidence="8">CGMCC 4.3508</strain>
    </source>
</reference>
<feature type="transmembrane region" description="Helical" evidence="7">
    <location>
        <begin position="174"/>
        <end position="192"/>
    </location>
</feature>
<evidence type="ECO:0000313" key="9">
    <source>
        <dbReference type="Proteomes" id="UP000638263"/>
    </source>
</evidence>
<keyword evidence="7" id="KW-0472">Membrane</keyword>
<dbReference type="Pfam" id="PF01554">
    <property type="entry name" value="MatE"/>
    <property type="match status" value="2"/>
</dbReference>
<accession>A0A917R6S2</accession>
<dbReference type="RefSeq" id="WP_058855689.1">
    <property type="nucleotide sequence ID" value="NZ_BMMH01000001.1"/>
</dbReference>
<keyword evidence="4" id="KW-0813">Transport</keyword>
<feature type="transmembrane region" description="Helical" evidence="7">
    <location>
        <begin position="387"/>
        <end position="405"/>
    </location>
</feature>
<evidence type="ECO:0000313" key="8">
    <source>
        <dbReference type="EMBL" id="GGK91559.1"/>
    </source>
</evidence>
<feature type="transmembrane region" description="Helical" evidence="7">
    <location>
        <begin position="106"/>
        <end position="128"/>
    </location>
</feature>
<feature type="transmembrane region" description="Helical" evidence="7">
    <location>
        <begin position="417"/>
        <end position="437"/>
    </location>
</feature>
<reference evidence="8" key="1">
    <citation type="journal article" date="2014" name="Int. J. Syst. Evol. Microbiol.">
        <title>Complete genome sequence of Corynebacterium casei LMG S-19264T (=DSM 44701T), isolated from a smear-ripened cheese.</title>
        <authorList>
            <consortium name="US DOE Joint Genome Institute (JGI-PGF)"/>
            <person name="Walter F."/>
            <person name="Albersmeier A."/>
            <person name="Kalinowski J."/>
            <person name="Ruckert C."/>
        </authorList>
    </citation>
    <scope>NUCLEOTIDE SEQUENCE</scope>
    <source>
        <strain evidence="8">CGMCC 4.3508</strain>
    </source>
</reference>
<evidence type="ECO:0000256" key="2">
    <source>
        <dbReference type="ARBA" id="ARBA00010199"/>
    </source>
</evidence>
<dbReference type="PANTHER" id="PTHR43298">
    <property type="entry name" value="MULTIDRUG RESISTANCE PROTEIN NORM-RELATED"/>
    <property type="match status" value="1"/>
</dbReference>
<feature type="transmembrane region" description="Helical" evidence="7">
    <location>
        <begin position="238"/>
        <end position="263"/>
    </location>
</feature>
<comment type="caution">
    <text evidence="8">The sequence shown here is derived from an EMBL/GenBank/DDBJ whole genome shotgun (WGS) entry which is preliminary data.</text>
</comment>
<feature type="region of interest" description="Disordered" evidence="6">
    <location>
        <begin position="458"/>
        <end position="488"/>
    </location>
</feature>
<feature type="compositionally biased region" description="Low complexity" evidence="6">
    <location>
        <begin position="458"/>
        <end position="470"/>
    </location>
</feature>
<keyword evidence="7" id="KW-1133">Transmembrane helix</keyword>
<dbReference type="InterPro" id="IPR002528">
    <property type="entry name" value="MATE_fam"/>
</dbReference>
<feature type="transmembrane region" description="Helical" evidence="7">
    <location>
        <begin position="140"/>
        <end position="162"/>
    </location>
</feature>
<dbReference type="AlphaFoldDB" id="A0A917R6S2"/>
<organism evidence="8 9">
    <name type="scientific">Nocardia jinanensis</name>
    <dbReference type="NCBI Taxonomy" id="382504"/>
    <lineage>
        <taxon>Bacteria</taxon>
        <taxon>Bacillati</taxon>
        <taxon>Actinomycetota</taxon>
        <taxon>Actinomycetes</taxon>
        <taxon>Mycobacteriales</taxon>
        <taxon>Nocardiaceae</taxon>
        <taxon>Nocardia</taxon>
    </lineage>
</organism>
<keyword evidence="7" id="KW-0812">Transmembrane</keyword>
<keyword evidence="9" id="KW-1185">Reference proteome</keyword>
<name>A0A917R6S2_9NOCA</name>
<feature type="transmembrane region" description="Helical" evidence="7">
    <location>
        <begin position="313"/>
        <end position="341"/>
    </location>
</feature>
<feature type="transmembrane region" description="Helical" evidence="7">
    <location>
        <begin position="353"/>
        <end position="375"/>
    </location>
</feature>
<feature type="transmembrane region" description="Helical" evidence="7">
    <location>
        <begin position="21"/>
        <end position="42"/>
    </location>
</feature>
<proteinExistence type="inferred from homology"/>
<dbReference type="InterPro" id="IPR050222">
    <property type="entry name" value="MATE_MdtK"/>
</dbReference>
<dbReference type="EMBL" id="BMMH01000001">
    <property type="protein sequence ID" value="GGK91559.1"/>
    <property type="molecule type" value="Genomic_DNA"/>
</dbReference>
<evidence type="ECO:0000256" key="5">
    <source>
        <dbReference type="ARBA" id="ARBA00031636"/>
    </source>
</evidence>
<evidence type="ECO:0000256" key="7">
    <source>
        <dbReference type="SAM" id="Phobius"/>
    </source>
</evidence>
<evidence type="ECO:0000256" key="6">
    <source>
        <dbReference type="SAM" id="MobiDB-lite"/>
    </source>
</evidence>
<dbReference type="GO" id="GO:0005886">
    <property type="term" value="C:plasma membrane"/>
    <property type="evidence" value="ECO:0007669"/>
    <property type="project" value="TreeGrafter"/>
</dbReference>
<evidence type="ECO:0000256" key="4">
    <source>
        <dbReference type="ARBA" id="ARBA00022448"/>
    </source>
</evidence>
<dbReference type="Proteomes" id="UP000638263">
    <property type="component" value="Unassembled WGS sequence"/>
</dbReference>
<dbReference type="GO" id="GO:0042910">
    <property type="term" value="F:xenobiotic transmembrane transporter activity"/>
    <property type="evidence" value="ECO:0007669"/>
    <property type="project" value="InterPro"/>
</dbReference>
<protein>
    <recommendedName>
        <fullName evidence="3">Probable multidrug resistance protein NorM</fullName>
    </recommendedName>
    <alternativeName>
        <fullName evidence="5">Multidrug-efflux transporter</fullName>
    </alternativeName>
</protein>
<evidence type="ECO:0000256" key="3">
    <source>
        <dbReference type="ARBA" id="ARBA00020268"/>
    </source>
</evidence>
<feature type="transmembrane region" description="Helical" evidence="7">
    <location>
        <begin position="198"/>
        <end position="217"/>
    </location>
</feature>
<sequence length="488" mass="49640">MTEGRVPPQEPDARFGSRLWQVVRIAGPVVLTSATTVVLGLTDTALLGHHSTEALGIAALTLPLWVFCSALVIPWGSATQISVARWYGSGDTAAIRELVRPGLSGASAIGAVVAFVGAVAAPVLVAVTAPAGLDHGEATIMLWILLCGLPFTAATAHLNGILAGAGDTASGARVSVAVAALNAALSATLIFGAGSGPVGSATASTLALIAGSCALVLRVRSIWGFEQVSAVRGPLRNWASLALPDVAFGAASYGADAAIAMIAAGTGAISLAGHRVMSTATSLVWMFVFGTGVAIAVLTGQRLGAGDHHGRAAFVRAGAVVMLVCSCTLAVAVAALSPWLFQLLSADSAVVQAAGGVVWTLPVVAPVMAISMIYAAQLRAAGDTKGVMYASLFSVSCVTLPAVWVLTTVCDSGLSGIYYGIMAGWIARTAATYLRYAGAGRARSRARSGALRRRFSVRRSAASISPRARSTPPPATPARCPHRWPPSR</sequence>
<feature type="transmembrane region" description="Helical" evidence="7">
    <location>
        <begin position="54"/>
        <end position="75"/>
    </location>
</feature>
<feature type="transmembrane region" description="Helical" evidence="7">
    <location>
        <begin position="283"/>
        <end position="301"/>
    </location>
</feature>
<evidence type="ECO:0000256" key="1">
    <source>
        <dbReference type="ARBA" id="ARBA00003408"/>
    </source>
</evidence>
<dbReference type="GO" id="GO:0015297">
    <property type="term" value="F:antiporter activity"/>
    <property type="evidence" value="ECO:0007669"/>
    <property type="project" value="InterPro"/>
</dbReference>
<comment type="function">
    <text evidence="1">Multidrug efflux pump.</text>
</comment>